<evidence type="ECO:0000256" key="3">
    <source>
        <dbReference type="RuleBase" id="RU000363"/>
    </source>
</evidence>
<sequence length="274" mass="30464">MEKKTVVITGASSGIGKETAKYFAEKGWKVAATMRSPERETELTQIENVKIYSLDVTNQETISKTYEGILKEFGTIDVLVNNAGYSLFGPFEISTDEQIRREFDVNVFGLFNTTRTFLKHFRENKKGIIVNVASSAGKTTLPFISTYNSTKFAVEGFTESLSYELNDFGIKVKLIEPGVIKTDFTGRSMDHAKSETITDYNASLSNFYSLATGDSQQISSEPTLVAEVIYEAVTDGTNTLRYIAGEDAKQAISIRETQGDEAYVSMIKERFALK</sequence>
<dbReference type="OrthoDB" id="9808814at2"/>
<dbReference type="RefSeq" id="WP_015393339.1">
    <property type="nucleotide sequence ID" value="NC_020291.1"/>
</dbReference>
<dbReference type="EMBL" id="CP004121">
    <property type="protein sequence ID" value="AGF57021.1"/>
    <property type="molecule type" value="Genomic_DNA"/>
</dbReference>
<dbReference type="HOGENOM" id="CLU_010194_2_9_9"/>
<dbReference type="Proteomes" id="UP000011728">
    <property type="component" value="Chromosome"/>
</dbReference>
<proteinExistence type="inferred from homology"/>
<dbReference type="PANTHER" id="PTHR43976:SF16">
    <property type="entry name" value="SHORT-CHAIN DEHYDROGENASE_REDUCTASE FAMILY PROTEIN"/>
    <property type="match status" value="1"/>
</dbReference>
<dbReference type="Pfam" id="PF00106">
    <property type="entry name" value="adh_short"/>
    <property type="match status" value="1"/>
</dbReference>
<protein>
    <submittedName>
        <fullName evidence="4">Short-chain alcohol dehydrogenase</fullName>
    </submittedName>
</protein>
<evidence type="ECO:0000313" key="4">
    <source>
        <dbReference type="EMBL" id="AGF57021.1"/>
    </source>
</evidence>
<dbReference type="InterPro" id="IPR036291">
    <property type="entry name" value="NAD(P)-bd_dom_sf"/>
</dbReference>
<evidence type="ECO:0000313" key="5">
    <source>
        <dbReference type="Proteomes" id="UP000011728"/>
    </source>
</evidence>
<keyword evidence="5" id="KW-1185">Reference proteome</keyword>
<dbReference type="CDD" id="cd05374">
    <property type="entry name" value="17beta-HSD-like_SDR_c"/>
    <property type="match status" value="1"/>
</dbReference>
<dbReference type="eggNOG" id="COG4221">
    <property type="taxonomic scope" value="Bacteria"/>
</dbReference>
<dbReference type="Gene3D" id="3.40.50.720">
    <property type="entry name" value="NAD(P)-binding Rossmann-like Domain"/>
    <property type="match status" value="1"/>
</dbReference>
<dbReference type="PATRIC" id="fig|931276.5.peg.3283"/>
<evidence type="ECO:0000256" key="2">
    <source>
        <dbReference type="ARBA" id="ARBA00023002"/>
    </source>
</evidence>
<keyword evidence="2" id="KW-0560">Oxidoreductase</keyword>
<dbReference type="AlphaFoldDB" id="M1MQJ7"/>
<dbReference type="PANTHER" id="PTHR43976">
    <property type="entry name" value="SHORT CHAIN DEHYDROGENASE"/>
    <property type="match status" value="1"/>
</dbReference>
<dbReference type="GO" id="GO:0016491">
    <property type="term" value="F:oxidoreductase activity"/>
    <property type="evidence" value="ECO:0007669"/>
    <property type="project" value="UniProtKB-KW"/>
</dbReference>
<dbReference type="PRINTS" id="PR00081">
    <property type="entry name" value="GDHRDH"/>
</dbReference>
<dbReference type="InterPro" id="IPR020904">
    <property type="entry name" value="Sc_DH/Rdtase_CS"/>
</dbReference>
<dbReference type="PRINTS" id="PR00080">
    <property type="entry name" value="SDRFAMILY"/>
</dbReference>
<dbReference type="InterPro" id="IPR002347">
    <property type="entry name" value="SDR_fam"/>
</dbReference>
<name>M1MQJ7_9CLOT</name>
<reference evidence="4 5" key="1">
    <citation type="submission" date="2013-02" db="EMBL/GenBank/DDBJ databases">
        <title>Genome sequence of Clostridium saccharoperbutylacetonicum N1-4(HMT).</title>
        <authorList>
            <person name="Poehlein A."/>
            <person name="Daniel R."/>
        </authorList>
    </citation>
    <scope>NUCLEOTIDE SEQUENCE [LARGE SCALE GENOMIC DNA]</scope>
    <source>
        <strain evidence="5">N1-4(HMT)</strain>
    </source>
</reference>
<accession>M1MQJ7</accession>
<organism evidence="4 5">
    <name type="scientific">Clostridium saccharoperbutylacetonicum N1-4(HMT)</name>
    <dbReference type="NCBI Taxonomy" id="931276"/>
    <lineage>
        <taxon>Bacteria</taxon>
        <taxon>Bacillati</taxon>
        <taxon>Bacillota</taxon>
        <taxon>Clostridia</taxon>
        <taxon>Eubacteriales</taxon>
        <taxon>Clostridiaceae</taxon>
        <taxon>Clostridium</taxon>
    </lineage>
</organism>
<dbReference type="PROSITE" id="PS00061">
    <property type="entry name" value="ADH_SHORT"/>
    <property type="match status" value="1"/>
</dbReference>
<gene>
    <name evidence="4" type="ORF">Cspa_c32600</name>
</gene>
<comment type="similarity">
    <text evidence="1 3">Belongs to the short-chain dehydrogenases/reductases (SDR) family.</text>
</comment>
<dbReference type="KEGG" id="csr:Cspa_c32600"/>
<dbReference type="InterPro" id="IPR051911">
    <property type="entry name" value="SDR_oxidoreductase"/>
</dbReference>
<evidence type="ECO:0000256" key="1">
    <source>
        <dbReference type="ARBA" id="ARBA00006484"/>
    </source>
</evidence>
<dbReference type="SUPFAM" id="SSF51735">
    <property type="entry name" value="NAD(P)-binding Rossmann-fold domains"/>
    <property type="match status" value="1"/>
</dbReference>